<dbReference type="EMBL" id="CP082904">
    <property type="protein sequence ID" value="UQY45140.1"/>
    <property type="molecule type" value="Genomic_DNA"/>
</dbReference>
<evidence type="ECO:0000259" key="1">
    <source>
        <dbReference type="Pfam" id="PF04014"/>
    </source>
</evidence>
<organism evidence="2 3">
    <name type="scientific">Mixta hanseatica</name>
    <dbReference type="NCBI Taxonomy" id="2872648"/>
    <lineage>
        <taxon>Bacteria</taxon>
        <taxon>Pseudomonadati</taxon>
        <taxon>Pseudomonadota</taxon>
        <taxon>Gammaproteobacteria</taxon>
        <taxon>Enterobacterales</taxon>
        <taxon>Erwiniaceae</taxon>
        <taxon>Mixta</taxon>
    </lineage>
</organism>
<dbReference type="InterPro" id="IPR007159">
    <property type="entry name" value="SpoVT-AbrB_dom"/>
</dbReference>
<accession>A0ABY4RBC4</accession>
<dbReference type="Gene3D" id="2.10.260.10">
    <property type="match status" value="1"/>
</dbReference>
<name>A0ABY4RBC4_9GAMM</name>
<dbReference type="Pfam" id="PF04014">
    <property type="entry name" value="MazE_antitoxin"/>
    <property type="match status" value="1"/>
</dbReference>
<dbReference type="InterPro" id="IPR039052">
    <property type="entry name" value="Antitox_PemI-like"/>
</dbReference>
<reference evidence="2" key="1">
    <citation type="submission" date="2021-09" db="EMBL/GenBank/DDBJ databases">
        <title>First case of bloodstream infection caused by Mixta hanseatica sp. nov., a member of the Erwiniaceae family.</title>
        <authorList>
            <person name="Both A."/>
            <person name="Huang J."/>
            <person name="Wenzel P."/>
            <person name="Aepfelbacher M."/>
            <person name="Rohde H."/>
            <person name="Christner M."/>
            <person name="Hentschke M."/>
        </authorList>
    </citation>
    <scope>NUCLEOTIDE SEQUENCE</scope>
    <source>
        <strain evidence="2">X22927</strain>
    </source>
</reference>
<dbReference type="PANTHER" id="PTHR40516">
    <property type="entry name" value="ANTITOXIN CHPS-RELATED"/>
    <property type="match status" value="1"/>
</dbReference>
<evidence type="ECO:0000313" key="3">
    <source>
        <dbReference type="Proteomes" id="UP001056635"/>
    </source>
</evidence>
<sequence length="83" mass="9097">MRQTIKRWGNSPAVRIPSQLMAAMALDVDAEVEVNVVFGSDNRPQLVIEPVTPAPTLEALLAKVTPENIHSEAFTDEVGKEAW</sequence>
<protein>
    <submittedName>
        <fullName evidence="2">Antitoxin MazE</fullName>
    </submittedName>
</protein>
<gene>
    <name evidence="2" type="ORF">K6958_05535</name>
</gene>
<dbReference type="SUPFAM" id="SSF89447">
    <property type="entry name" value="AbrB/MazE/MraZ-like"/>
    <property type="match status" value="1"/>
</dbReference>
<proteinExistence type="predicted"/>
<evidence type="ECO:0000313" key="2">
    <source>
        <dbReference type="EMBL" id="UQY45140.1"/>
    </source>
</evidence>
<keyword evidence="3" id="KW-1185">Reference proteome</keyword>
<dbReference type="RefSeq" id="WP_249893721.1">
    <property type="nucleotide sequence ID" value="NZ_CP082904.1"/>
</dbReference>
<dbReference type="PANTHER" id="PTHR40516:SF1">
    <property type="entry name" value="ANTITOXIN CHPS-RELATED"/>
    <property type="match status" value="1"/>
</dbReference>
<dbReference type="InterPro" id="IPR037914">
    <property type="entry name" value="SpoVT-AbrB_sf"/>
</dbReference>
<dbReference type="Proteomes" id="UP001056635">
    <property type="component" value="Chromosome"/>
</dbReference>
<feature type="domain" description="SpoVT-AbrB" evidence="1">
    <location>
        <begin position="5"/>
        <end position="53"/>
    </location>
</feature>